<reference evidence="4 5" key="1">
    <citation type="submission" date="2016-02" db="EMBL/GenBank/DDBJ databases">
        <title>Draft genome sequence of Polaribacter atrinae KACC17473.</title>
        <authorList>
            <person name="Shin S.-K."/>
            <person name="Yi H."/>
        </authorList>
    </citation>
    <scope>NUCLEOTIDE SEQUENCE [LARGE SCALE GENOMIC DNA]</scope>
    <source>
        <strain evidence="4 5">KACC 17473</strain>
    </source>
</reference>
<organism evidence="4 5">
    <name type="scientific">Polaribacter atrinae</name>
    <dbReference type="NCBI Taxonomy" id="1333662"/>
    <lineage>
        <taxon>Bacteria</taxon>
        <taxon>Pseudomonadati</taxon>
        <taxon>Bacteroidota</taxon>
        <taxon>Flavobacteriia</taxon>
        <taxon>Flavobacteriales</taxon>
        <taxon>Flavobacteriaceae</taxon>
    </lineage>
</organism>
<dbReference type="STRING" id="1333662.LPB303_08685"/>
<dbReference type="Pfam" id="PF18962">
    <property type="entry name" value="Por_Secre_tail"/>
    <property type="match status" value="1"/>
</dbReference>
<protein>
    <recommendedName>
        <fullName evidence="3">Secretion system C-terminal sorting domain-containing protein</fullName>
    </recommendedName>
</protein>
<name>A0A176TAV1_9FLAO</name>
<sequence>MVKKLLLILFLSSISIGFSQEKSIDNLSAAPNPFTNSTKISFSSDANKTVYFTVKNVLGKTVFKKSIQIKPGKNNIPFYKDNLPTGMYIYSIQDNKKTISKRLVIR</sequence>
<evidence type="ECO:0000313" key="4">
    <source>
        <dbReference type="EMBL" id="OAD45007.1"/>
    </source>
</evidence>
<proteinExistence type="predicted"/>
<feature type="domain" description="Secretion system C-terminal sorting" evidence="3">
    <location>
        <begin position="31"/>
        <end position="105"/>
    </location>
</feature>
<keyword evidence="5" id="KW-1185">Reference proteome</keyword>
<evidence type="ECO:0000256" key="1">
    <source>
        <dbReference type="ARBA" id="ARBA00022729"/>
    </source>
</evidence>
<dbReference type="OrthoDB" id="1449234at2"/>
<dbReference type="InterPro" id="IPR026444">
    <property type="entry name" value="Secre_tail"/>
</dbReference>
<dbReference type="EMBL" id="LVWE01000032">
    <property type="protein sequence ID" value="OAD45007.1"/>
    <property type="molecule type" value="Genomic_DNA"/>
</dbReference>
<evidence type="ECO:0000313" key="5">
    <source>
        <dbReference type="Proteomes" id="UP000076923"/>
    </source>
</evidence>
<dbReference type="AlphaFoldDB" id="A0A176TAV1"/>
<evidence type="ECO:0000256" key="2">
    <source>
        <dbReference type="SAM" id="SignalP"/>
    </source>
</evidence>
<gene>
    <name evidence="4" type="ORF">LPB303_08685</name>
</gene>
<dbReference type="Proteomes" id="UP000076923">
    <property type="component" value="Unassembled WGS sequence"/>
</dbReference>
<accession>A0A176TAV1</accession>
<keyword evidence="1 2" id="KW-0732">Signal</keyword>
<dbReference type="NCBIfam" id="TIGR04183">
    <property type="entry name" value="Por_Secre_tail"/>
    <property type="match status" value="1"/>
</dbReference>
<evidence type="ECO:0000259" key="3">
    <source>
        <dbReference type="Pfam" id="PF18962"/>
    </source>
</evidence>
<feature type="signal peptide" evidence="2">
    <location>
        <begin position="1"/>
        <end position="19"/>
    </location>
</feature>
<comment type="caution">
    <text evidence="4">The sequence shown here is derived from an EMBL/GenBank/DDBJ whole genome shotgun (WGS) entry which is preliminary data.</text>
</comment>
<dbReference type="RefSeq" id="WP_068449639.1">
    <property type="nucleotide sequence ID" value="NZ_CANKUV010000006.1"/>
</dbReference>
<feature type="chain" id="PRO_5008049750" description="Secretion system C-terminal sorting domain-containing protein" evidence="2">
    <location>
        <begin position="20"/>
        <end position="106"/>
    </location>
</feature>